<evidence type="ECO:0000313" key="2">
    <source>
        <dbReference type="EMBL" id="KAF2823334.1"/>
    </source>
</evidence>
<gene>
    <name evidence="2" type="ORF">CC86DRAFT_372320</name>
</gene>
<accession>A0A6A6ZS99</accession>
<reference evidence="2" key="1">
    <citation type="journal article" date="2020" name="Stud. Mycol.">
        <title>101 Dothideomycetes genomes: a test case for predicting lifestyles and emergence of pathogens.</title>
        <authorList>
            <person name="Haridas S."/>
            <person name="Albert R."/>
            <person name="Binder M."/>
            <person name="Bloem J."/>
            <person name="Labutti K."/>
            <person name="Salamov A."/>
            <person name="Andreopoulos B."/>
            <person name="Baker S."/>
            <person name="Barry K."/>
            <person name="Bills G."/>
            <person name="Bluhm B."/>
            <person name="Cannon C."/>
            <person name="Castanera R."/>
            <person name="Culley D."/>
            <person name="Daum C."/>
            <person name="Ezra D."/>
            <person name="Gonzalez J."/>
            <person name="Henrissat B."/>
            <person name="Kuo A."/>
            <person name="Liang C."/>
            <person name="Lipzen A."/>
            <person name="Lutzoni F."/>
            <person name="Magnuson J."/>
            <person name="Mondo S."/>
            <person name="Nolan M."/>
            <person name="Ohm R."/>
            <person name="Pangilinan J."/>
            <person name="Park H.-J."/>
            <person name="Ramirez L."/>
            <person name="Alfaro M."/>
            <person name="Sun H."/>
            <person name="Tritt A."/>
            <person name="Yoshinaga Y."/>
            <person name="Zwiers L.-H."/>
            <person name="Turgeon B."/>
            <person name="Goodwin S."/>
            <person name="Spatafora J."/>
            <person name="Crous P."/>
            <person name="Grigoriev I."/>
        </authorList>
    </citation>
    <scope>NUCLEOTIDE SEQUENCE</scope>
    <source>
        <strain evidence="2">CBS 113818</strain>
    </source>
</reference>
<protein>
    <submittedName>
        <fullName evidence="2">Uncharacterized protein</fullName>
    </submittedName>
</protein>
<evidence type="ECO:0000313" key="3">
    <source>
        <dbReference type="Proteomes" id="UP000799424"/>
    </source>
</evidence>
<dbReference type="Proteomes" id="UP000799424">
    <property type="component" value="Unassembled WGS sequence"/>
</dbReference>
<sequence length="69" mass="7811">MYEESDKTKGGSGRTSYLMGTVLEALGRRKEAMDMKLVAAEIRKDVLGKEPEQDDNQASYDLLIPFEQR</sequence>
<organism evidence="2 3">
    <name type="scientific">Ophiobolus disseminans</name>
    <dbReference type="NCBI Taxonomy" id="1469910"/>
    <lineage>
        <taxon>Eukaryota</taxon>
        <taxon>Fungi</taxon>
        <taxon>Dikarya</taxon>
        <taxon>Ascomycota</taxon>
        <taxon>Pezizomycotina</taxon>
        <taxon>Dothideomycetes</taxon>
        <taxon>Pleosporomycetidae</taxon>
        <taxon>Pleosporales</taxon>
        <taxon>Pleosporineae</taxon>
        <taxon>Phaeosphaeriaceae</taxon>
        <taxon>Ophiobolus</taxon>
    </lineage>
</organism>
<name>A0A6A6ZS99_9PLEO</name>
<feature type="region of interest" description="Disordered" evidence="1">
    <location>
        <begin position="47"/>
        <end position="69"/>
    </location>
</feature>
<dbReference type="EMBL" id="MU006232">
    <property type="protein sequence ID" value="KAF2823334.1"/>
    <property type="molecule type" value="Genomic_DNA"/>
</dbReference>
<keyword evidence="3" id="KW-1185">Reference proteome</keyword>
<proteinExistence type="predicted"/>
<dbReference type="AlphaFoldDB" id="A0A6A6ZS99"/>
<evidence type="ECO:0000256" key="1">
    <source>
        <dbReference type="SAM" id="MobiDB-lite"/>
    </source>
</evidence>